<gene>
    <name evidence="1" type="ORF">ES1_00660</name>
</gene>
<reference evidence="1 2" key="1">
    <citation type="submission" date="2010-03" db="EMBL/GenBank/DDBJ databases">
        <title>The genome sequence of Eubacterium siraeum V10Sc8a.</title>
        <authorList>
            <consortium name="metaHIT consortium -- http://www.metahit.eu/"/>
            <person name="Pajon A."/>
            <person name="Turner K."/>
            <person name="Parkhill J."/>
            <person name="Duncan S."/>
            <person name="Flint H."/>
        </authorList>
    </citation>
    <scope>NUCLEOTIDE SEQUENCE [LARGE SCALE GENOMIC DNA]</scope>
    <source>
        <strain evidence="1 2">V10Sc8a</strain>
    </source>
</reference>
<proteinExistence type="predicted"/>
<reference evidence="1 2" key="2">
    <citation type="submission" date="2010-03" db="EMBL/GenBank/DDBJ databases">
        <authorList>
            <person name="Pajon A."/>
        </authorList>
    </citation>
    <scope>NUCLEOTIDE SEQUENCE [LARGE SCALE GENOMIC DNA]</scope>
    <source>
        <strain evidence="1 2">V10Sc8a</strain>
    </source>
</reference>
<evidence type="ECO:0000313" key="1">
    <source>
        <dbReference type="EMBL" id="CBL33285.1"/>
    </source>
</evidence>
<evidence type="ECO:0000313" key="2">
    <source>
        <dbReference type="Proteomes" id="UP000007050"/>
    </source>
</evidence>
<name>D4MHQ2_9FIRM</name>
<dbReference type="HOGENOM" id="CLU_3080017_0_0_9"/>
<organism evidence="1 2">
    <name type="scientific">[Eubacterium] siraeum V10Sc8a</name>
    <dbReference type="NCBI Taxonomy" id="717961"/>
    <lineage>
        <taxon>Bacteria</taxon>
        <taxon>Bacillati</taxon>
        <taxon>Bacillota</taxon>
        <taxon>Clostridia</taxon>
        <taxon>Eubacteriales</taxon>
        <taxon>Oscillospiraceae</taxon>
        <taxon>Oscillospiraceae incertae sedis</taxon>
    </lineage>
</organism>
<sequence>MKGLSIFIKESNEVLLQIFGDDILIQFLNKNISSILVYFNDAIDFTINILLE</sequence>
<accession>D4MHQ2</accession>
<dbReference type="BioCyc" id="ESIR717961:G136L-47-MONOMER"/>
<dbReference type="Proteomes" id="UP000007050">
    <property type="component" value="Chromosome"/>
</dbReference>
<dbReference type="KEGG" id="esr:ES1_00660"/>
<protein>
    <submittedName>
        <fullName evidence="1">Uncharacterized protein</fullName>
    </submittedName>
</protein>
<dbReference type="EMBL" id="FP929059">
    <property type="protein sequence ID" value="CBL33285.1"/>
    <property type="molecule type" value="Genomic_DNA"/>
</dbReference>
<dbReference type="AlphaFoldDB" id="D4MHQ2"/>